<organism evidence="1 2">
    <name type="scientific">Temnothorax longispinosus</name>
    <dbReference type="NCBI Taxonomy" id="300112"/>
    <lineage>
        <taxon>Eukaryota</taxon>
        <taxon>Metazoa</taxon>
        <taxon>Ecdysozoa</taxon>
        <taxon>Arthropoda</taxon>
        <taxon>Hexapoda</taxon>
        <taxon>Insecta</taxon>
        <taxon>Pterygota</taxon>
        <taxon>Neoptera</taxon>
        <taxon>Endopterygota</taxon>
        <taxon>Hymenoptera</taxon>
        <taxon>Apocrita</taxon>
        <taxon>Aculeata</taxon>
        <taxon>Formicoidea</taxon>
        <taxon>Formicidae</taxon>
        <taxon>Myrmicinae</taxon>
        <taxon>Temnothorax</taxon>
    </lineage>
</organism>
<reference evidence="1 2" key="1">
    <citation type="journal article" date="2019" name="Philos. Trans. R. Soc. Lond., B, Biol. Sci.">
        <title>Ant behaviour and brain gene expression of defending hosts depend on the ecological success of the intruding social parasite.</title>
        <authorList>
            <person name="Kaur R."/>
            <person name="Stoldt M."/>
            <person name="Jongepier E."/>
            <person name="Feldmeyer B."/>
            <person name="Menzel F."/>
            <person name="Bornberg-Bauer E."/>
            <person name="Foitzik S."/>
        </authorList>
    </citation>
    <scope>NUCLEOTIDE SEQUENCE [LARGE SCALE GENOMIC DNA]</scope>
    <source>
        <tissue evidence="1">Whole body</tissue>
    </source>
</reference>
<dbReference type="AlphaFoldDB" id="A0A4S2KT18"/>
<comment type="caution">
    <text evidence="1">The sequence shown here is derived from an EMBL/GenBank/DDBJ whole genome shotgun (WGS) entry which is preliminary data.</text>
</comment>
<gene>
    <name evidence="1" type="ORF">DBV15_00607</name>
</gene>
<dbReference type="Proteomes" id="UP000310200">
    <property type="component" value="Unassembled WGS sequence"/>
</dbReference>
<proteinExistence type="predicted"/>
<evidence type="ECO:0000313" key="1">
    <source>
        <dbReference type="EMBL" id="TGZ52981.1"/>
    </source>
</evidence>
<sequence>MRINRTSEKLKSRDRFAIFKLSVAVSKSVSIGGREHRFVVAQVPTARDGRSIPNCERRRILGRRYICRGCRER</sequence>
<name>A0A4S2KT18_9HYME</name>
<evidence type="ECO:0000313" key="2">
    <source>
        <dbReference type="Proteomes" id="UP000310200"/>
    </source>
</evidence>
<keyword evidence="2" id="KW-1185">Reference proteome</keyword>
<protein>
    <submittedName>
        <fullName evidence="1">Uncharacterized protein</fullName>
    </submittedName>
</protein>
<dbReference type="EMBL" id="QBLH01001127">
    <property type="protein sequence ID" value="TGZ52981.1"/>
    <property type="molecule type" value="Genomic_DNA"/>
</dbReference>
<accession>A0A4S2KT18</accession>